<reference evidence="3 4" key="1">
    <citation type="submission" date="2024-01" db="EMBL/GenBank/DDBJ databases">
        <title>Characterization of antibiotic resistant novel bacterial strains and their environmental applications.</title>
        <authorList>
            <person name="Manzoor S."/>
            <person name="Abbas S."/>
            <person name="Arshad M."/>
            <person name="Ahmed I."/>
        </authorList>
    </citation>
    <scope>NUCLEOTIDE SEQUENCE [LARGE SCALE GENOMIC DNA]</scope>
    <source>
        <strain evidence="3 4">NCCP-602</strain>
    </source>
</reference>
<keyword evidence="2" id="KW-0812">Transmembrane</keyword>
<keyword evidence="2" id="KW-1133">Transmembrane helix</keyword>
<keyword evidence="2" id="KW-0472">Membrane</keyword>
<sequence>MTENATRFEVSSATARSTGPERSRVSEALDRADSGTAVIEFIFAAIVLLIPVVYLMLALSQLQAASYATTSAAVSASRIAARDANPSERRAEDVAAMHFADFGLPDVPVTITYSCSGPCGQAGSLITANVETKVPLPGIPLLFGSANSPHITMRATHSDVVATTVQG</sequence>
<protein>
    <recommendedName>
        <fullName evidence="5">TadE-like protein</fullName>
    </recommendedName>
</protein>
<accession>A0ABN0SLB6</accession>
<proteinExistence type="predicted"/>
<dbReference type="Proteomes" id="UP001498238">
    <property type="component" value="Unassembled WGS sequence"/>
</dbReference>
<comment type="caution">
    <text evidence="3">The sequence shown here is derived from an EMBL/GenBank/DDBJ whole genome shotgun (WGS) entry which is preliminary data.</text>
</comment>
<keyword evidence="4" id="KW-1185">Reference proteome</keyword>
<evidence type="ECO:0000256" key="1">
    <source>
        <dbReference type="SAM" id="MobiDB-lite"/>
    </source>
</evidence>
<feature type="region of interest" description="Disordered" evidence="1">
    <location>
        <begin position="1"/>
        <end position="27"/>
    </location>
</feature>
<feature type="transmembrane region" description="Helical" evidence="2">
    <location>
        <begin position="37"/>
        <end position="57"/>
    </location>
</feature>
<dbReference type="RefSeq" id="WP_339392180.1">
    <property type="nucleotide sequence ID" value="NZ_BAAAAF010000003.1"/>
</dbReference>
<evidence type="ECO:0000256" key="2">
    <source>
        <dbReference type="SAM" id="Phobius"/>
    </source>
</evidence>
<dbReference type="EMBL" id="BAAAAF010000003">
    <property type="protein sequence ID" value="GAA0035227.1"/>
    <property type="molecule type" value="Genomic_DNA"/>
</dbReference>
<evidence type="ECO:0000313" key="3">
    <source>
        <dbReference type="EMBL" id="GAA0035227.1"/>
    </source>
</evidence>
<gene>
    <name evidence="3" type="ORF">NCCP602_11880</name>
</gene>
<evidence type="ECO:0000313" key="4">
    <source>
        <dbReference type="Proteomes" id="UP001498238"/>
    </source>
</evidence>
<organism evidence="3 4">
    <name type="scientific">Brevibacterium metallidurans</name>
    <dbReference type="NCBI Taxonomy" id="1482676"/>
    <lineage>
        <taxon>Bacteria</taxon>
        <taxon>Bacillati</taxon>
        <taxon>Actinomycetota</taxon>
        <taxon>Actinomycetes</taxon>
        <taxon>Micrococcales</taxon>
        <taxon>Brevibacteriaceae</taxon>
        <taxon>Brevibacterium</taxon>
    </lineage>
</organism>
<name>A0ABN0SLB6_9MICO</name>
<evidence type="ECO:0008006" key="5">
    <source>
        <dbReference type="Google" id="ProtNLM"/>
    </source>
</evidence>
<feature type="compositionally biased region" description="Polar residues" evidence="1">
    <location>
        <begin position="1"/>
        <end position="17"/>
    </location>
</feature>